<dbReference type="Proteomes" id="UP001626550">
    <property type="component" value="Unassembled WGS sequence"/>
</dbReference>
<sequence>MDKTYSVWNYLRTIKSRFMSPFYEFSNGAPDFSFVELGSGLRRFSSDLLPRHALSKQLFQ</sequence>
<evidence type="ECO:0000313" key="1">
    <source>
        <dbReference type="EMBL" id="KAL3312545.1"/>
    </source>
</evidence>
<evidence type="ECO:0008006" key="3">
    <source>
        <dbReference type="Google" id="ProtNLM"/>
    </source>
</evidence>
<protein>
    <recommendedName>
        <fullName evidence="3">Maturase K</fullName>
    </recommendedName>
</protein>
<dbReference type="AlphaFoldDB" id="A0ABD2PYP2"/>
<gene>
    <name evidence="1" type="ORF">Ciccas_008860</name>
</gene>
<organism evidence="1 2">
    <name type="scientific">Cichlidogyrus casuarinus</name>
    <dbReference type="NCBI Taxonomy" id="1844966"/>
    <lineage>
        <taxon>Eukaryota</taxon>
        <taxon>Metazoa</taxon>
        <taxon>Spiralia</taxon>
        <taxon>Lophotrochozoa</taxon>
        <taxon>Platyhelminthes</taxon>
        <taxon>Monogenea</taxon>
        <taxon>Monopisthocotylea</taxon>
        <taxon>Dactylogyridea</taxon>
        <taxon>Ancyrocephalidae</taxon>
        <taxon>Cichlidogyrus</taxon>
    </lineage>
</organism>
<reference evidence="1 2" key="1">
    <citation type="submission" date="2024-11" db="EMBL/GenBank/DDBJ databases">
        <title>Adaptive evolution of stress response genes in parasites aligns with host niche diversity.</title>
        <authorList>
            <person name="Hahn C."/>
            <person name="Resl P."/>
        </authorList>
    </citation>
    <scope>NUCLEOTIDE SEQUENCE [LARGE SCALE GENOMIC DNA]</scope>
    <source>
        <strain evidence="1">EGGRZ-B1_66</strain>
        <tissue evidence="1">Body</tissue>
    </source>
</reference>
<name>A0ABD2PYP2_9PLAT</name>
<keyword evidence="2" id="KW-1185">Reference proteome</keyword>
<proteinExistence type="predicted"/>
<dbReference type="EMBL" id="JBJKFK010001652">
    <property type="protein sequence ID" value="KAL3312545.1"/>
    <property type="molecule type" value="Genomic_DNA"/>
</dbReference>
<accession>A0ABD2PYP2</accession>
<evidence type="ECO:0000313" key="2">
    <source>
        <dbReference type="Proteomes" id="UP001626550"/>
    </source>
</evidence>
<comment type="caution">
    <text evidence="1">The sequence shown here is derived from an EMBL/GenBank/DDBJ whole genome shotgun (WGS) entry which is preliminary data.</text>
</comment>